<feature type="compositionally biased region" description="Acidic residues" evidence="1">
    <location>
        <begin position="460"/>
        <end position="471"/>
    </location>
</feature>
<sequence length="678" mass="76696">MSDENDKNTNQNTNDIYNCDIEDISNSSWGYMLRNSSIHAIQPLTTDPSHFPQSHVYSYLHAQLGRQTPTHEIDYTLIQNSNSKILNTSQNHNQFLSQQQQSHFKQEQQEQQRGQEQQEQQQVPQPHPFNKPPMPTLPIHNLNRQHSLSVQQDIQSLSNNKFLESPNFDAFLNSTPYPGNNHSQSIPATSISSFLNKNYNIPPQYLTTEFLSLSPHLSTPLASKSIDLFDTPYLNNIHANFVNTTSIDEENNTTNIFNTLTNVNDLSSNETPLIEKLEKVLKTPNFQDRNHNKKLFNSLILETARESPTNDKRTVKQQKIQQRQPQQGKQPVVSNKSFNSRIIDISNKSHNLNDSEQLRKYQDILQIPHSNQTYFSNITSTPSKMMNVINTVTAPAPAAATSLPPSKGTINPNTHSDYSSQLNTTTPLRPKKSKQTNNTKKIKFKQNDITSRAVDKSFDNDDEEEEDEEENSVVIDSSPSTIVINSASKPISTLQGAPNSKLLEASPTPVNKFTQCQSDPTCHKKPSVNLPVGPKMGLFVEPSKKSIRKVNTQPTMTMSIPPPKYTANKNGFHRSISANDALLSNTKIKPKKRNRSEKKLQIIMADPDQLKGNKKRRITRRLDEIPLQHHLSVSTNAPLSNSTNIVNNRSPIRQTFKSANIRFSKPTKKANENVFWES</sequence>
<evidence type="ECO:0000313" key="2">
    <source>
        <dbReference type="EMBL" id="ONH73632.1"/>
    </source>
</evidence>
<evidence type="ECO:0000313" key="3">
    <source>
        <dbReference type="Proteomes" id="UP000189274"/>
    </source>
</evidence>
<dbReference type="VEuPathDB" id="FungiDB:C5L36_0A07620"/>
<organism evidence="2 3">
    <name type="scientific">Pichia kudriavzevii</name>
    <name type="common">Yeast</name>
    <name type="synonym">Issatchenkia orientalis</name>
    <dbReference type="NCBI Taxonomy" id="4909"/>
    <lineage>
        <taxon>Eukaryota</taxon>
        <taxon>Fungi</taxon>
        <taxon>Dikarya</taxon>
        <taxon>Ascomycota</taxon>
        <taxon>Saccharomycotina</taxon>
        <taxon>Pichiomycetes</taxon>
        <taxon>Pichiales</taxon>
        <taxon>Pichiaceae</taxon>
        <taxon>Pichia</taxon>
    </lineage>
</organism>
<feature type="compositionally biased region" description="Basic and acidic residues" evidence="1">
    <location>
        <begin position="305"/>
        <end position="314"/>
    </location>
</feature>
<comment type="caution">
    <text evidence="2">The sequence shown here is derived from an EMBL/GenBank/DDBJ whole genome shotgun (WGS) entry which is preliminary data.</text>
</comment>
<reference evidence="3" key="1">
    <citation type="journal article" date="2017" name="Genome Announc.">
        <title>Genome sequences of Cyberlindnera fabianii 65, Pichia kudriavzevii 129, and Saccharomyces cerevisiae 131 isolated from fermented masau fruits in Zimbabwe.</title>
        <authorList>
            <person name="van Rijswijck I.M.H."/>
            <person name="Derks M.F.L."/>
            <person name="Abee T."/>
            <person name="de Ridder D."/>
            <person name="Smid E.J."/>
        </authorList>
    </citation>
    <scope>NUCLEOTIDE SEQUENCE [LARGE SCALE GENOMIC DNA]</scope>
    <source>
        <strain evidence="3">129</strain>
    </source>
</reference>
<feature type="compositionally biased region" description="Low complexity" evidence="1">
    <location>
        <begin position="111"/>
        <end position="124"/>
    </location>
</feature>
<evidence type="ECO:0000256" key="1">
    <source>
        <dbReference type="SAM" id="MobiDB-lite"/>
    </source>
</evidence>
<dbReference type="Proteomes" id="UP000189274">
    <property type="component" value="Unassembled WGS sequence"/>
</dbReference>
<feature type="region of interest" description="Disordered" evidence="1">
    <location>
        <begin position="96"/>
        <end position="140"/>
    </location>
</feature>
<feature type="region of interest" description="Disordered" evidence="1">
    <location>
        <begin position="305"/>
        <end position="335"/>
    </location>
</feature>
<gene>
    <name evidence="2" type="ORF">BOH78_2943</name>
</gene>
<feature type="compositionally biased region" description="Low complexity" evidence="1">
    <location>
        <begin position="317"/>
        <end position="330"/>
    </location>
</feature>
<feature type="compositionally biased region" description="Polar residues" evidence="1">
    <location>
        <begin position="408"/>
        <end position="427"/>
    </location>
</feature>
<feature type="compositionally biased region" description="Basic residues" evidence="1">
    <location>
        <begin position="429"/>
        <end position="444"/>
    </location>
</feature>
<feature type="region of interest" description="Disordered" evidence="1">
    <location>
        <begin position="399"/>
        <end position="479"/>
    </location>
</feature>
<dbReference type="AlphaFoldDB" id="A0A1V2LKZ2"/>
<accession>A0A1V2LKZ2</accession>
<dbReference type="EMBL" id="MQVM01000013">
    <property type="protein sequence ID" value="ONH73632.1"/>
    <property type="molecule type" value="Genomic_DNA"/>
</dbReference>
<proteinExistence type="predicted"/>
<feature type="compositionally biased region" description="Pro residues" evidence="1">
    <location>
        <begin position="125"/>
        <end position="136"/>
    </location>
</feature>
<name>A0A1V2LKZ2_PICKU</name>
<protein>
    <submittedName>
        <fullName evidence="2">Uncharacterized protein</fullName>
    </submittedName>
</protein>